<reference evidence="1" key="1">
    <citation type="submission" date="2018-07" db="EMBL/GenBank/DDBJ databases">
        <authorList>
            <consortium name="Genoscope - CEA"/>
            <person name="William W."/>
        </authorList>
    </citation>
    <scope>NUCLEOTIDE SEQUENCE</scope>
    <source>
        <strain evidence="1">IK1</strain>
    </source>
</reference>
<proteinExistence type="predicted"/>
<sequence length="58" mass="6989">MKVNGFFRGARIPAVLEIARPPWDERVGCFAEGWFPVLRPRLWRPPMPRVIEERRSWR</sequence>
<dbReference type="EMBL" id="UPXX01000031">
    <property type="protein sequence ID" value="VBB46616.1"/>
    <property type="molecule type" value="Genomic_DNA"/>
</dbReference>
<name>A0A653AF01_UNCDX</name>
<accession>A0A653AF01</accession>
<dbReference type="AlphaFoldDB" id="A0A653AF01"/>
<protein>
    <submittedName>
        <fullName evidence="1">Uncharacterized protein</fullName>
    </submittedName>
</protein>
<gene>
    <name evidence="1" type="ORF">TRIP_B40410</name>
</gene>
<organism evidence="1">
    <name type="scientific">Uncultured Desulfatiglans sp</name>
    <dbReference type="NCBI Taxonomy" id="1748965"/>
    <lineage>
        <taxon>Bacteria</taxon>
        <taxon>Pseudomonadati</taxon>
        <taxon>Thermodesulfobacteriota</taxon>
        <taxon>Desulfobacteria</taxon>
        <taxon>Desulfatiglandales</taxon>
        <taxon>Desulfatiglandaceae</taxon>
        <taxon>Desulfatiglans</taxon>
        <taxon>environmental samples</taxon>
    </lineage>
</organism>
<evidence type="ECO:0000313" key="1">
    <source>
        <dbReference type="EMBL" id="VBB46616.1"/>
    </source>
</evidence>